<reference evidence="8 9" key="1">
    <citation type="submission" date="2019-09" db="EMBL/GenBank/DDBJ databases">
        <title>Hydrogenophaga aromatica sp. nov., isolated from a para-xylene-degrading enrichment culture.</title>
        <authorList>
            <person name="Tancsics A."/>
            <person name="Banerjee S."/>
        </authorList>
    </citation>
    <scope>NUCLEOTIDE SEQUENCE [LARGE SCALE GENOMIC DNA]</scope>
    <source>
        <strain evidence="8 9">D2P1</strain>
    </source>
</reference>
<comment type="subunit">
    <text evidence="6">Component of the lipopolysaccharide transport and assembly complex. Interacts with LptD.</text>
</comment>
<gene>
    <name evidence="6" type="primary">lptE</name>
    <name evidence="8" type="ORF">F3K02_01830</name>
</gene>
<keyword evidence="2 6" id="KW-0472">Membrane</keyword>
<dbReference type="Proteomes" id="UP000545507">
    <property type="component" value="Unassembled WGS sequence"/>
</dbReference>
<keyword evidence="9" id="KW-1185">Reference proteome</keyword>
<dbReference type="InterPro" id="IPR007485">
    <property type="entry name" value="LPS_assembly_LptE"/>
</dbReference>
<evidence type="ECO:0000313" key="8">
    <source>
        <dbReference type="EMBL" id="NWF43994.1"/>
    </source>
</evidence>
<evidence type="ECO:0000256" key="2">
    <source>
        <dbReference type="ARBA" id="ARBA00023136"/>
    </source>
</evidence>
<keyword evidence="7" id="KW-1133">Transmembrane helix</keyword>
<organism evidence="8 9">
    <name type="scientific">Hydrogenophaga aromaticivorans</name>
    <dbReference type="NCBI Taxonomy" id="2610898"/>
    <lineage>
        <taxon>Bacteria</taxon>
        <taxon>Pseudomonadati</taxon>
        <taxon>Pseudomonadota</taxon>
        <taxon>Betaproteobacteria</taxon>
        <taxon>Burkholderiales</taxon>
        <taxon>Comamonadaceae</taxon>
        <taxon>Hydrogenophaga</taxon>
    </lineage>
</organism>
<dbReference type="GO" id="GO:0043165">
    <property type="term" value="P:Gram-negative-bacterium-type cell outer membrane assembly"/>
    <property type="evidence" value="ECO:0007669"/>
    <property type="project" value="UniProtKB-UniRule"/>
</dbReference>
<evidence type="ECO:0000256" key="4">
    <source>
        <dbReference type="ARBA" id="ARBA00023237"/>
    </source>
</evidence>
<evidence type="ECO:0000256" key="7">
    <source>
        <dbReference type="SAM" id="Phobius"/>
    </source>
</evidence>
<keyword evidence="4 6" id="KW-0998">Cell outer membrane</keyword>
<dbReference type="GO" id="GO:0001530">
    <property type="term" value="F:lipopolysaccharide binding"/>
    <property type="evidence" value="ECO:0007669"/>
    <property type="project" value="TreeGrafter"/>
</dbReference>
<dbReference type="Gene3D" id="3.30.160.150">
    <property type="entry name" value="Lipoprotein like domain"/>
    <property type="match status" value="1"/>
</dbReference>
<dbReference type="GO" id="GO:0009279">
    <property type="term" value="C:cell outer membrane"/>
    <property type="evidence" value="ECO:0007669"/>
    <property type="project" value="UniProtKB-SubCell"/>
</dbReference>
<evidence type="ECO:0000256" key="3">
    <source>
        <dbReference type="ARBA" id="ARBA00023139"/>
    </source>
</evidence>
<keyword evidence="5 6" id="KW-0449">Lipoprotein</keyword>
<feature type="transmembrane region" description="Helical" evidence="7">
    <location>
        <begin position="12"/>
        <end position="37"/>
    </location>
</feature>
<accession>A0A7Y8KVF7</accession>
<comment type="caution">
    <text evidence="8">The sequence shown here is derived from an EMBL/GenBank/DDBJ whole genome shotgun (WGS) entry which is preliminary data.</text>
</comment>
<dbReference type="AlphaFoldDB" id="A0A7Y8KVF7"/>
<sequence>MSRDLPADARRRVVWAGLAGAGILLATGGLSGCGFALRQAPSFAFTSLRFTNYVATPVSRALQRELAAAGIQVVNTAAVAGQPPVQVVLAVLTDQRERVVVGQTTSGQVRELQLRTRFRFRLSTLSGKYLIDETEMLQERDISFTETGALAKAAEEQLMFNDMQNDIVQQIMRRLAAVKSL</sequence>
<evidence type="ECO:0000256" key="5">
    <source>
        <dbReference type="ARBA" id="ARBA00023288"/>
    </source>
</evidence>
<evidence type="ECO:0000256" key="6">
    <source>
        <dbReference type="HAMAP-Rule" id="MF_01186"/>
    </source>
</evidence>
<proteinExistence type="inferred from homology"/>
<dbReference type="Pfam" id="PF04390">
    <property type="entry name" value="LptE"/>
    <property type="match status" value="1"/>
</dbReference>
<dbReference type="GO" id="GO:0015920">
    <property type="term" value="P:lipopolysaccharide transport"/>
    <property type="evidence" value="ECO:0007669"/>
    <property type="project" value="TreeGrafter"/>
</dbReference>
<evidence type="ECO:0000256" key="1">
    <source>
        <dbReference type="ARBA" id="ARBA00022729"/>
    </source>
</evidence>
<keyword evidence="3 6" id="KW-0564">Palmitate</keyword>
<dbReference type="GO" id="GO:1990351">
    <property type="term" value="C:transporter complex"/>
    <property type="evidence" value="ECO:0007669"/>
    <property type="project" value="TreeGrafter"/>
</dbReference>
<comment type="similarity">
    <text evidence="6">Belongs to the LptE lipoprotein family.</text>
</comment>
<dbReference type="EMBL" id="VYGV01000001">
    <property type="protein sequence ID" value="NWF43994.1"/>
    <property type="molecule type" value="Genomic_DNA"/>
</dbReference>
<dbReference type="PANTHER" id="PTHR38098:SF1">
    <property type="entry name" value="LPS-ASSEMBLY LIPOPROTEIN LPTE"/>
    <property type="match status" value="1"/>
</dbReference>
<comment type="function">
    <text evidence="6">Together with LptD, is involved in the assembly of lipopolysaccharide (LPS) at the surface of the outer membrane. Required for the proper assembly of LptD. Binds LPS and may serve as the LPS recognition site at the outer membrane.</text>
</comment>
<keyword evidence="7" id="KW-0812">Transmembrane</keyword>
<comment type="subcellular location">
    <subcellularLocation>
        <location evidence="6">Cell outer membrane</location>
        <topology evidence="6">Lipid-anchor</topology>
    </subcellularLocation>
</comment>
<protein>
    <recommendedName>
        <fullName evidence="6">LPS-assembly lipoprotein LptE</fullName>
    </recommendedName>
</protein>
<keyword evidence="1 6" id="KW-0732">Signal</keyword>
<dbReference type="PROSITE" id="PS51257">
    <property type="entry name" value="PROKAR_LIPOPROTEIN"/>
    <property type="match status" value="1"/>
</dbReference>
<evidence type="ECO:0000313" key="9">
    <source>
        <dbReference type="Proteomes" id="UP000545507"/>
    </source>
</evidence>
<dbReference type="PANTHER" id="PTHR38098">
    <property type="entry name" value="LPS-ASSEMBLY LIPOPROTEIN LPTE"/>
    <property type="match status" value="1"/>
</dbReference>
<dbReference type="HAMAP" id="MF_01186">
    <property type="entry name" value="LPS_assembly_LptE"/>
    <property type="match status" value="1"/>
</dbReference>
<name>A0A7Y8KVF7_9BURK</name>